<feature type="region of interest" description="Disordered" evidence="1">
    <location>
        <begin position="1"/>
        <end position="20"/>
    </location>
</feature>
<proteinExistence type="predicted"/>
<organism evidence="2 3">
    <name type="scientific">Kytococcus aerolatus</name>
    <dbReference type="NCBI Taxonomy" id="592308"/>
    <lineage>
        <taxon>Bacteria</taxon>
        <taxon>Bacillati</taxon>
        <taxon>Actinomycetota</taxon>
        <taxon>Actinomycetes</taxon>
        <taxon>Micrococcales</taxon>
        <taxon>Kytococcaceae</taxon>
        <taxon>Kytococcus</taxon>
    </lineage>
</organism>
<sequence>MAPKTGRLPDPAIPEGVTGQSLSQEVWDELKTLSKDNMKAVAGHIESAYLFLDEDLEAAVAHAETAVRRAGRVASARECLGIVRYSQGEWHEALRELRTATRLSGQAHLLPMMADCERGLGRPEKALELADSREAARLQGEALVEMAIVLSGAHRDLGNPTRAVEILATPAARIKKGNPEAGRLWFAHAEALADAGSPEAPEWYAKAASVGETGQPKDRGPQDGVFMDLEDGAPDLPPEPEAPTPAESASHDPLPEEPTEEPAP</sequence>
<reference evidence="2 3" key="1">
    <citation type="submission" date="2017-06" db="EMBL/GenBank/DDBJ databases">
        <authorList>
            <person name="Kim H.J."/>
            <person name="Triplett B.A."/>
        </authorList>
    </citation>
    <scope>NUCLEOTIDE SEQUENCE [LARGE SCALE GENOMIC DNA]</scope>
    <source>
        <strain evidence="2 3">DSM 22179</strain>
    </source>
</reference>
<dbReference type="Gene3D" id="1.25.40.10">
    <property type="entry name" value="Tetratricopeptide repeat domain"/>
    <property type="match status" value="1"/>
</dbReference>
<dbReference type="SUPFAM" id="SSF48452">
    <property type="entry name" value="TPR-like"/>
    <property type="match status" value="1"/>
</dbReference>
<dbReference type="OrthoDB" id="3215237at2"/>
<accession>A0A212TZ33</accession>
<evidence type="ECO:0000256" key="1">
    <source>
        <dbReference type="SAM" id="MobiDB-lite"/>
    </source>
</evidence>
<evidence type="ECO:0008006" key="4">
    <source>
        <dbReference type="Google" id="ProtNLM"/>
    </source>
</evidence>
<dbReference type="InterPro" id="IPR011990">
    <property type="entry name" value="TPR-like_helical_dom_sf"/>
</dbReference>
<dbReference type="RefSeq" id="WP_159461884.1">
    <property type="nucleotide sequence ID" value="NZ_FYEZ01000002.1"/>
</dbReference>
<name>A0A212TZ33_9MICO</name>
<dbReference type="AlphaFoldDB" id="A0A212TZ33"/>
<dbReference type="EMBL" id="FYEZ01000002">
    <property type="protein sequence ID" value="SNC71267.1"/>
    <property type="molecule type" value="Genomic_DNA"/>
</dbReference>
<gene>
    <name evidence="2" type="ORF">SAMN05445756_1401</name>
</gene>
<keyword evidence="3" id="KW-1185">Reference proteome</keyword>
<feature type="compositionally biased region" description="Acidic residues" evidence="1">
    <location>
        <begin position="255"/>
        <end position="264"/>
    </location>
</feature>
<evidence type="ECO:0000313" key="3">
    <source>
        <dbReference type="Proteomes" id="UP000198122"/>
    </source>
</evidence>
<dbReference type="Proteomes" id="UP000198122">
    <property type="component" value="Unassembled WGS sequence"/>
</dbReference>
<evidence type="ECO:0000313" key="2">
    <source>
        <dbReference type="EMBL" id="SNC71267.1"/>
    </source>
</evidence>
<feature type="region of interest" description="Disordered" evidence="1">
    <location>
        <begin position="206"/>
        <end position="264"/>
    </location>
</feature>
<protein>
    <recommendedName>
        <fullName evidence="4">Tetratricopeptide repeat-containing protein</fullName>
    </recommendedName>
</protein>